<feature type="signal peptide" evidence="9">
    <location>
        <begin position="1"/>
        <end position="20"/>
    </location>
</feature>
<dbReference type="InterPro" id="IPR036942">
    <property type="entry name" value="Beta-barrel_TonB_sf"/>
</dbReference>
<dbReference type="EMBL" id="CP046401">
    <property type="protein sequence ID" value="QGY47133.1"/>
    <property type="molecule type" value="Genomic_DNA"/>
</dbReference>
<evidence type="ECO:0000313" key="11">
    <source>
        <dbReference type="EMBL" id="QGY47133.1"/>
    </source>
</evidence>
<comment type="subcellular location">
    <subcellularLocation>
        <location evidence="1 8">Cell outer membrane</location>
        <topology evidence="1 8">Multi-pass membrane protein</topology>
    </subcellularLocation>
</comment>
<feature type="domain" description="TonB-dependent receptor plug" evidence="10">
    <location>
        <begin position="60"/>
        <end position="144"/>
    </location>
</feature>
<dbReference type="PANTHER" id="PTHR30069:SF29">
    <property type="entry name" value="HEMOGLOBIN AND HEMOGLOBIN-HAPTOGLOBIN-BINDING PROTEIN 1-RELATED"/>
    <property type="match status" value="1"/>
</dbReference>
<reference evidence="11 12" key="1">
    <citation type="submission" date="2019-11" db="EMBL/GenBank/DDBJ databases">
        <authorList>
            <person name="Zheng R.K."/>
            <person name="Sun C.M."/>
        </authorList>
    </citation>
    <scope>NUCLEOTIDE SEQUENCE [LARGE SCALE GENOMIC DNA]</scope>
    <source>
        <strain evidence="11 12">WC007</strain>
    </source>
</reference>
<accession>A0A6I6K663</accession>
<comment type="similarity">
    <text evidence="8">Belongs to the TonB-dependent receptor family.</text>
</comment>
<keyword evidence="3 8" id="KW-1134">Transmembrane beta strand</keyword>
<dbReference type="PROSITE" id="PS52016">
    <property type="entry name" value="TONB_DEPENDENT_REC_3"/>
    <property type="match status" value="1"/>
</dbReference>
<dbReference type="GO" id="GO:0044718">
    <property type="term" value="P:siderophore transmembrane transport"/>
    <property type="evidence" value="ECO:0007669"/>
    <property type="project" value="TreeGrafter"/>
</dbReference>
<dbReference type="Gene3D" id="2.170.130.10">
    <property type="entry name" value="TonB-dependent receptor, plug domain"/>
    <property type="match status" value="1"/>
</dbReference>
<evidence type="ECO:0000313" key="12">
    <source>
        <dbReference type="Proteomes" id="UP000428260"/>
    </source>
</evidence>
<dbReference type="AlphaFoldDB" id="A0A6I6K663"/>
<proteinExistence type="inferred from homology"/>
<keyword evidence="7 8" id="KW-0998">Cell outer membrane</keyword>
<dbReference type="SUPFAM" id="SSF56935">
    <property type="entry name" value="Porins"/>
    <property type="match status" value="1"/>
</dbReference>
<evidence type="ECO:0000259" key="10">
    <source>
        <dbReference type="Pfam" id="PF07715"/>
    </source>
</evidence>
<keyword evidence="4 8" id="KW-0812">Transmembrane</keyword>
<dbReference type="PANTHER" id="PTHR30069">
    <property type="entry name" value="TONB-DEPENDENT OUTER MEMBRANE RECEPTOR"/>
    <property type="match status" value="1"/>
</dbReference>
<evidence type="ECO:0000256" key="5">
    <source>
        <dbReference type="ARBA" id="ARBA00022729"/>
    </source>
</evidence>
<evidence type="ECO:0000256" key="2">
    <source>
        <dbReference type="ARBA" id="ARBA00022448"/>
    </source>
</evidence>
<dbReference type="InterPro" id="IPR012910">
    <property type="entry name" value="Plug_dom"/>
</dbReference>
<dbReference type="Pfam" id="PF07715">
    <property type="entry name" value="Plug"/>
    <property type="match status" value="1"/>
</dbReference>
<gene>
    <name evidence="11" type="ORF">GM418_26760</name>
</gene>
<evidence type="ECO:0000256" key="9">
    <source>
        <dbReference type="SAM" id="SignalP"/>
    </source>
</evidence>
<protein>
    <submittedName>
        <fullName evidence="11">TonB-dependent receptor plug domain-containing protein</fullName>
    </submittedName>
</protein>
<name>A0A6I6K663_9BACT</name>
<organism evidence="11 12">
    <name type="scientific">Maribellus comscasis</name>
    <dbReference type="NCBI Taxonomy" id="2681766"/>
    <lineage>
        <taxon>Bacteria</taxon>
        <taxon>Pseudomonadati</taxon>
        <taxon>Bacteroidota</taxon>
        <taxon>Bacteroidia</taxon>
        <taxon>Marinilabiliales</taxon>
        <taxon>Prolixibacteraceae</taxon>
        <taxon>Maribellus</taxon>
    </lineage>
</organism>
<dbReference type="KEGG" id="mcos:GM418_26760"/>
<evidence type="ECO:0000256" key="8">
    <source>
        <dbReference type="PROSITE-ProRule" id="PRU01360"/>
    </source>
</evidence>
<dbReference type="GO" id="GO:0009279">
    <property type="term" value="C:cell outer membrane"/>
    <property type="evidence" value="ECO:0007669"/>
    <property type="project" value="UniProtKB-SubCell"/>
</dbReference>
<dbReference type="InterPro" id="IPR037066">
    <property type="entry name" value="Plug_dom_sf"/>
</dbReference>
<evidence type="ECO:0000256" key="7">
    <source>
        <dbReference type="ARBA" id="ARBA00023237"/>
    </source>
</evidence>
<evidence type="ECO:0000256" key="3">
    <source>
        <dbReference type="ARBA" id="ARBA00022452"/>
    </source>
</evidence>
<dbReference type="RefSeq" id="WP_158870700.1">
    <property type="nucleotide sequence ID" value="NZ_CP046401.1"/>
</dbReference>
<dbReference type="GO" id="GO:0015344">
    <property type="term" value="F:siderophore uptake transmembrane transporter activity"/>
    <property type="evidence" value="ECO:0007669"/>
    <property type="project" value="TreeGrafter"/>
</dbReference>
<dbReference type="InterPro" id="IPR039426">
    <property type="entry name" value="TonB-dep_rcpt-like"/>
</dbReference>
<keyword evidence="12" id="KW-1185">Reference proteome</keyword>
<evidence type="ECO:0000256" key="6">
    <source>
        <dbReference type="ARBA" id="ARBA00023136"/>
    </source>
</evidence>
<keyword evidence="5 9" id="KW-0732">Signal</keyword>
<evidence type="ECO:0000256" key="4">
    <source>
        <dbReference type="ARBA" id="ARBA00022692"/>
    </source>
</evidence>
<evidence type="ECO:0000256" key="1">
    <source>
        <dbReference type="ARBA" id="ARBA00004571"/>
    </source>
</evidence>
<dbReference type="Gene3D" id="2.40.170.20">
    <property type="entry name" value="TonB-dependent receptor, beta-barrel domain"/>
    <property type="match status" value="1"/>
</dbReference>
<sequence length="652" mass="75677">MRVKLLILMFLMLTFTTVEAQNLTDTIHIEEVKVLAKRKVEEAGLKLTRPDSMARIATLTTSLSELISEYTPVFIKSYGRGSSATASFRGTAATHTQVLWNGMNLNSPMNGIADLSLLPVFFTDDVYLLHGGSSMAESSGALGGSIHLNNQINWDTNLELAGLFETSSFQTRKTFVRVLLGGGRLKSSTRLFYEGSENNFPYYNYGVIPQRNDTLENADYWKGGILQEFYYRSFNSKIMSLRIWFQKSDRNLPQLMSYEGSEREEYQNDDQLRVQYDIKKYTDKFNYHFFTGLNSTTLNYYRATPEFNFVNENSKSKENGFQNHLRIFREFNEKTYATVSADVNYYQVQITNKINGEDYKKDRFETSLLINWHMKPSDRFAAFMLMRSENYDNHVEPFIPSAGFEWQVTKRWPLLLKPNVARNYHKPTLNDLYWLPGGNSDLLPEDGYTGDLSLSWQTENSHFQFDSEITGFVSFIDNWIVWQPSQSGAYYWEANNVKEVLSRGAEYRFSAGKNLRNLELKSGGNYSYTHTTNQNAMRSVDKSRGKQLIYIPKHKGNLFAAASVKNFTLKFDMEYTGKRYTNSSNEESEFERVLNPYWLNKVSLDKMLEISSFRMNIKFAVENIFNEDYQSILWRPMPGRYYSFSMALNYKK</sequence>
<dbReference type="Proteomes" id="UP000428260">
    <property type="component" value="Chromosome"/>
</dbReference>
<keyword evidence="2 8" id="KW-0813">Transport</keyword>
<keyword evidence="11" id="KW-0675">Receptor</keyword>
<feature type="chain" id="PRO_5026316649" evidence="9">
    <location>
        <begin position="21"/>
        <end position="652"/>
    </location>
</feature>
<keyword evidence="6 8" id="KW-0472">Membrane</keyword>